<feature type="compositionally biased region" description="Polar residues" evidence="8">
    <location>
        <begin position="739"/>
        <end position="755"/>
    </location>
</feature>
<evidence type="ECO:0000256" key="7">
    <source>
        <dbReference type="PROSITE-ProRule" id="PRU00175"/>
    </source>
</evidence>
<dbReference type="AlphaFoldDB" id="A0A250X2G0"/>
<keyword evidence="1" id="KW-0479">Metal-binding</keyword>
<dbReference type="PANTHER" id="PTHR24203">
    <property type="entry name" value="ANKYRIN REPEAT FAMILY PROTEIN"/>
    <property type="match status" value="1"/>
</dbReference>
<dbReference type="OrthoDB" id="1585644at2759"/>
<dbReference type="InterPro" id="IPR017907">
    <property type="entry name" value="Znf_RING_CS"/>
</dbReference>
<evidence type="ECO:0000256" key="4">
    <source>
        <dbReference type="ARBA" id="ARBA00022833"/>
    </source>
</evidence>
<feature type="compositionally biased region" description="Low complexity" evidence="8">
    <location>
        <begin position="703"/>
        <end position="715"/>
    </location>
</feature>
<evidence type="ECO:0000256" key="8">
    <source>
        <dbReference type="SAM" id="MobiDB-lite"/>
    </source>
</evidence>
<dbReference type="Gene3D" id="3.30.40.10">
    <property type="entry name" value="Zinc/RING finger domain, C3HC4 (zinc finger)"/>
    <property type="match status" value="1"/>
</dbReference>
<dbReference type="PANTHER" id="PTHR24203:SF45">
    <property type="entry name" value="ANKYRIN REPEAT DOMAIN 6"/>
    <property type="match status" value="1"/>
</dbReference>
<evidence type="ECO:0000256" key="3">
    <source>
        <dbReference type="ARBA" id="ARBA00022771"/>
    </source>
</evidence>
<evidence type="ECO:0000256" key="1">
    <source>
        <dbReference type="ARBA" id="ARBA00022723"/>
    </source>
</evidence>
<dbReference type="InterPro" id="IPR036770">
    <property type="entry name" value="Ankyrin_rpt-contain_sf"/>
</dbReference>
<feature type="region of interest" description="Disordered" evidence="8">
    <location>
        <begin position="641"/>
        <end position="763"/>
    </location>
</feature>
<dbReference type="InterPro" id="IPR013083">
    <property type="entry name" value="Znf_RING/FYVE/PHD"/>
</dbReference>
<dbReference type="PROSITE" id="PS50089">
    <property type="entry name" value="ZF_RING_2"/>
    <property type="match status" value="1"/>
</dbReference>
<feature type="domain" description="RING-type" evidence="9">
    <location>
        <begin position="1132"/>
        <end position="1174"/>
    </location>
</feature>
<dbReference type="EMBL" id="BEGY01000023">
    <property type="protein sequence ID" value="GAX77284.1"/>
    <property type="molecule type" value="Genomic_DNA"/>
</dbReference>
<dbReference type="Gene3D" id="1.25.40.20">
    <property type="entry name" value="Ankyrin repeat-containing domain"/>
    <property type="match status" value="2"/>
</dbReference>
<feature type="region of interest" description="Disordered" evidence="8">
    <location>
        <begin position="936"/>
        <end position="973"/>
    </location>
</feature>
<reference evidence="10 11" key="1">
    <citation type="submission" date="2017-08" db="EMBL/GenBank/DDBJ databases">
        <title>Acidophilic green algal genome provides insights into adaptation to an acidic environment.</title>
        <authorList>
            <person name="Hirooka S."/>
            <person name="Hirose Y."/>
            <person name="Kanesaki Y."/>
            <person name="Higuchi S."/>
            <person name="Fujiwara T."/>
            <person name="Onuma R."/>
            <person name="Era A."/>
            <person name="Ohbayashi R."/>
            <person name="Uzuka A."/>
            <person name="Nozaki H."/>
            <person name="Yoshikawa H."/>
            <person name="Miyagishima S.Y."/>
        </authorList>
    </citation>
    <scope>NUCLEOTIDE SEQUENCE [LARGE SCALE GENOMIC DNA]</scope>
    <source>
        <strain evidence="10 11">NIES-2499</strain>
    </source>
</reference>
<dbReference type="PROSITE" id="PS50088">
    <property type="entry name" value="ANK_REPEAT"/>
    <property type="match status" value="2"/>
</dbReference>
<keyword evidence="2" id="KW-0677">Repeat</keyword>
<feature type="region of interest" description="Disordered" evidence="8">
    <location>
        <begin position="1070"/>
        <end position="1092"/>
    </location>
</feature>
<dbReference type="SMART" id="SM00248">
    <property type="entry name" value="ANK"/>
    <property type="match status" value="6"/>
</dbReference>
<dbReference type="PROSITE" id="PS50297">
    <property type="entry name" value="ANK_REP_REGION"/>
    <property type="match status" value="2"/>
</dbReference>
<proteinExistence type="predicted"/>
<organism evidence="10 11">
    <name type="scientific">Chlamydomonas eustigma</name>
    <dbReference type="NCBI Taxonomy" id="1157962"/>
    <lineage>
        <taxon>Eukaryota</taxon>
        <taxon>Viridiplantae</taxon>
        <taxon>Chlorophyta</taxon>
        <taxon>core chlorophytes</taxon>
        <taxon>Chlorophyceae</taxon>
        <taxon>CS clade</taxon>
        <taxon>Chlamydomonadales</taxon>
        <taxon>Chlamydomonadaceae</taxon>
        <taxon>Chlamydomonas</taxon>
    </lineage>
</organism>
<evidence type="ECO:0000256" key="6">
    <source>
        <dbReference type="PROSITE-ProRule" id="PRU00023"/>
    </source>
</evidence>
<dbReference type="PROSITE" id="PS00518">
    <property type="entry name" value="ZF_RING_1"/>
    <property type="match status" value="1"/>
</dbReference>
<evidence type="ECO:0000256" key="5">
    <source>
        <dbReference type="ARBA" id="ARBA00023043"/>
    </source>
</evidence>
<dbReference type="InterPro" id="IPR002110">
    <property type="entry name" value="Ankyrin_rpt"/>
</dbReference>
<gene>
    <name evidence="10" type="ORF">CEUSTIGMA_g4730.t1</name>
</gene>
<feature type="compositionally biased region" description="Low complexity" evidence="8">
    <location>
        <begin position="683"/>
        <end position="692"/>
    </location>
</feature>
<evidence type="ECO:0000313" key="11">
    <source>
        <dbReference type="Proteomes" id="UP000232323"/>
    </source>
</evidence>
<feature type="compositionally biased region" description="Low complexity" evidence="8">
    <location>
        <begin position="728"/>
        <end position="738"/>
    </location>
</feature>
<dbReference type="Proteomes" id="UP000232323">
    <property type="component" value="Unassembled WGS sequence"/>
</dbReference>
<evidence type="ECO:0000256" key="2">
    <source>
        <dbReference type="ARBA" id="ARBA00022737"/>
    </source>
</evidence>
<keyword evidence="3 7" id="KW-0863">Zinc-finger</keyword>
<feature type="compositionally biased region" description="Polar residues" evidence="8">
    <location>
        <begin position="693"/>
        <end position="702"/>
    </location>
</feature>
<evidence type="ECO:0000259" key="9">
    <source>
        <dbReference type="PROSITE" id="PS50089"/>
    </source>
</evidence>
<comment type="caution">
    <text evidence="10">The sequence shown here is derived from an EMBL/GenBank/DDBJ whole genome shotgun (WGS) entry which is preliminary data.</text>
</comment>
<keyword evidence="4" id="KW-0862">Zinc</keyword>
<dbReference type="SUPFAM" id="SSF48403">
    <property type="entry name" value="Ankyrin repeat"/>
    <property type="match status" value="1"/>
</dbReference>
<dbReference type="SUPFAM" id="SSF57850">
    <property type="entry name" value="RING/U-box"/>
    <property type="match status" value="1"/>
</dbReference>
<accession>A0A250X2G0</accession>
<protein>
    <recommendedName>
        <fullName evidence="9">RING-type domain-containing protein</fullName>
    </recommendedName>
</protein>
<dbReference type="InterPro" id="IPR001841">
    <property type="entry name" value="Znf_RING"/>
</dbReference>
<keyword evidence="5 6" id="KW-0040">ANK repeat</keyword>
<feature type="repeat" description="ANK" evidence="6">
    <location>
        <begin position="101"/>
        <end position="133"/>
    </location>
</feature>
<dbReference type="Pfam" id="PF12796">
    <property type="entry name" value="Ank_2"/>
    <property type="match status" value="1"/>
</dbReference>
<sequence>MGMGASHSVDSNEVQNLLSSLTNGDLSKVSHLLARCPKLYGTYLDSSKGHTVIHSAIVSQQHAILEYLLRATKVPKDGTNKQEQALHKHACAAMDKGRSMDGATPLMIACKLGDEHSVRMLLEAGADPWRRDENLRRTCLHYAASRGHTAVMTLVLDRARMMIDHHNRSIVNACTADCGFTPLMYAAWFNHPEVIRLLLSRRADIKKRSKHFGTLSSSSDIRFPAWSTALHVAAAKGSEQAAFALLSVHQAAFALLSVHQERRTQRLDSGDIRSMIDGAGRTPFNTAMSMQHRGILLAMLNPLISWELFAVRYAALHAASLPVVPTLRSLAAKVARQVLLEQVHALSQSFISSKSQTAGMASLSGCLRRVAASGMSGGSRAGAVASGITVAIDGSRAGAVASGRTVAIDGSRAGAVASGSTVAIDGSRAGAVASGSTVAIDGSTNNSTKPQLNGAAAVTSSTSTSGSIISGGLSHTRMDAPSPLTLPTLHQSSSVVTPSGQFVPSVPVEAGSTMRGGRRSVTSPFAVLSAGGHAKVAVGITSEETAEDEEEPGGSAHMLIAQMPTPPGYESALRDEGGADDEVLMDTGDMNRMMAEEAAALLEAASARNDVLEKEVQMEDNGLGDVVPQLQHPTSLQIQQRFTLRRVGSRPPSAAVRDPTGLETAMSGYTDKSNPSRHRPRTSSRSPYPGSSVTRASPGPTNGSSLEAEAEGSSLRHLSSVVKESQGRLRSALSRSGSVAQPSDMYSTSRATHSPGTAAVPQEGATAAAVAAVPMSTEERFQETLQAMASLAGVVSEQQLEETLAACRVHRLVHGVGQPHEDPLRQVSTALSRHQSIALATSLKPGSLTVAGSAAASGSGASMKAGSSYYTPPSASPITGIAAATGNSCSVKHRLSQSGKVEMVEAPAGGLALPQNMTAVAEQLPTTTTYLSLQDQEAAARDDSIGSGKTAESVGSVGQPPQGGLRPRRKSQQSLLTVSLAGWTAEGVAASAGKSAKSSGSDGVSNQCATASPVATAVPSTASNPNVMQGYTVSTASASANCYVTVPTERTVLPTVNAVVTRTRERIMAESPGAADGSMADHSSAPRSPRSGLMSLMSELSERSTHGGSKAAVQQLMLQTADQPQEEYEATCGVCLDTGHFIEIQACKHKICVDCALELLRVHPADLVPCPFCRGPIKGFRV</sequence>
<feature type="repeat" description="ANK" evidence="6">
    <location>
        <begin position="178"/>
        <end position="210"/>
    </location>
</feature>
<name>A0A250X2G0_9CHLO</name>
<keyword evidence="11" id="KW-1185">Reference proteome</keyword>
<dbReference type="GO" id="GO:0008270">
    <property type="term" value="F:zinc ion binding"/>
    <property type="evidence" value="ECO:0007669"/>
    <property type="project" value="UniProtKB-KW"/>
</dbReference>
<evidence type="ECO:0000313" key="10">
    <source>
        <dbReference type="EMBL" id="GAX77284.1"/>
    </source>
</evidence>